<dbReference type="PROSITE" id="PS51462">
    <property type="entry name" value="NUDIX"/>
    <property type="match status" value="1"/>
</dbReference>
<keyword evidence="4" id="KW-1185">Reference proteome</keyword>
<dbReference type="EMBL" id="KZ819334">
    <property type="protein sequence ID" value="PWN18794.1"/>
    <property type="molecule type" value="Genomic_DNA"/>
</dbReference>
<dbReference type="InterPro" id="IPR000086">
    <property type="entry name" value="NUDIX_hydrolase_dom"/>
</dbReference>
<evidence type="ECO:0000313" key="3">
    <source>
        <dbReference type="EMBL" id="PWN18794.1"/>
    </source>
</evidence>
<reference evidence="3 4" key="1">
    <citation type="journal article" date="2018" name="Mol. Biol. Evol.">
        <title>Broad Genomic Sampling Reveals a Smut Pathogenic Ancestry of the Fungal Clade Ustilaginomycotina.</title>
        <authorList>
            <person name="Kijpornyongpan T."/>
            <person name="Mondo S.J."/>
            <person name="Barry K."/>
            <person name="Sandor L."/>
            <person name="Lee J."/>
            <person name="Lipzen A."/>
            <person name="Pangilinan J."/>
            <person name="LaButti K."/>
            <person name="Hainaut M."/>
            <person name="Henrissat B."/>
            <person name="Grigoriev I.V."/>
            <person name="Spatafora J.W."/>
            <person name="Aime M.C."/>
        </authorList>
    </citation>
    <scope>NUCLEOTIDE SEQUENCE [LARGE SCALE GENOMIC DNA]</scope>
    <source>
        <strain evidence="3 4">MCA 4718</strain>
    </source>
</reference>
<dbReference type="GeneID" id="37011631"/>
<dbReference type="SUPFAM" id="SSF55811">
    <property type="entry name" value="Nudix"/>
    <property type="match status" value="1"/>
</dbReference>
<evidence type="ECO:0000256" key="1">
    <source>
        <dbReference type="ARBA" id="ARBA00022801"/>
    </source>
</evidence>
<dbReference type="AlphaFoldDB" id="A0A316U1T4"/>
<dbReference type="PANTHER" id="PTHR11839">
    <property type="entry name" value="UDP/ADP-SUGAR PYROPHOSPHATASE"/>
    <property type="match status" value="1"/>
</dbReference>
<dbReference type="GO" id="GO:0047631">
    <property type="term" value="F:ADP-ribose diphosphatase activity"/>
    <property type="evidence" value="ECO:0007669"/>
    <property type="project" value="TreeGrafter"/>
</dbReference>
<accession>A0A316U1T4</accession>
<sequence>SASSSSIKSVDPLEDSQSKWVGLRSITWQDPTGRERHWETSCRKTKKGEADAVAICCLITRPSTREDPELLLVSQYRPPVAVEGGKSTTGLVIEMPAGLIDAGEEGDEGTRRAALRELREETGYGNPDNAGSEDVQVVELSPLMYNDPGMSTSTMKLACVRIALKEDDTPDPVAEPDEGEFIEKRLVKLSGLYDELARLIKDEKYAVDARLSHFAWGIKLAGMVG</sequence>
<keyword evidence="1" id="KW-0378">Hydrolase</keyword>
<dbReference type="Proteomes" id="UP000245942">
    <property type="component" value="Unassembled WGS sequence"/>
</dbReference>
<dbReference type="GO" id="GO:0005634">
    <property type="term" value="C:nucleus"/>
    <property type="evidence" value="ECO:0007669"/>
    <property type="project" value="TreeGrafter"/>
</dbReference>
<feature type="non-terminal residue" evidence="3">
    <location>
        <position position="1"/>
    </location>
</feature>
<gene>
    <name evidence="3" type="ORF">BCV69DRAFT_234956</name>
</gene>
<feature type="domain" description="Nudix hydrolase" evidence="2">
    <location>
        <begin position="49"/>
        <end position="213"/>
    </location>
</feature>
<evidence type="ECO:0000313" key="4">
    <source>
        <dbReference type="Proteomes" id="UP000245942"/>
    </source>
</evidence>
<dbReference type="RefSeq" id="XP_025345954.1">
    <property type="nucleotide sequence ID" value="XM_025489897.1"/>
</dbReference>
<dbReference type="CDD" id="cd18888">
    <property type="entry name" value="NUDIX_ADPRase_Nudt5"/>
    <property type="match status" value="1"/>
</dbReference>
<dbReference type="GO" id="GO:0006753">
    <property type="term" value="P:nucleoside phosphate metabolic process"/>
    <property type="evidence" value="ECO:0007669"/>
    <property type="project" value="TreeGrafter"/>
</dbReference>
<organism evidence="3 4">
    <name type="scientific">Pseudomicrostroma glucosiphilum</name>
    <dbReference type="NCBI Taxonomy" id="1684307"/>
    <lineage>
        <taxon>Eukaryota</taxon>
        <taxon>Fungi</taxon>
        <taxon>Dikarya</taxon>
        <taxon>Basidiomycota</taxon>
        <taxon>Ustilaginomycotina</taxon>
        <taxon>Exobasidiomycetes</taxon>
        <taxon>Microstromatales</taxon>
        <taxon>Microstromatales incertae sedis</taxon>
        <taxon>Pseudomicrostroma</taxon>
    </lineage>
</organism>
<dbReference type="OrthoDB" id="10249920at2759"/>
<dbReference type="STRING" id="1684307.A0A316U1T4"/>
<protein>
    <recommendedName>
        <fullName evidence="2">Nudix hydrolase domain-containing protein</fullName>
    </recommendedName>
</protein>
<proteinExistence type="predicted"/>
<dbReference type="InterPro" id="IPR015797">
    <property type="entry name" value="NUDIX_hydrolase-like_dom_sf"/>
</dbReference>
<dbReference type="Pfam" id="PF00293">
    <property type="entry name" value="NUDIX"/>
    <property type="match status" value="1"/>
</dbReference>
<feature type="non-terminal residue" evidence="3">
    <location>
        <position position="225"/>
    </location>
</feature>
<dbReference type="PANTHER" id="PTHR11839:SF1">
    <property type="entry name" value="ADP-SUGAR PYROPHOSPHATASE"/>
    <property type="match status" value="1"/>
</dbReference>
<evidence type="ECO:0000259" key="2">
    <source>
        <dbReference type="PROSITE" id="PS51462"/>
    </source>
</evidence>
<dbReference type="GO" id="GO:0019693">
    <property type="term" value="P:ribose phosphate metabolic process"/>
    <property type="evidence" value="ECO:0007669"/>
    <property type="project" value="TreeGrafter"/>
</dbReference>
<dbReference type="Gene3D" id="3.90.79.10">
    <property type="entry name" value="Nucleoside Triphosphate Pyrophosphohydrolase"/>
    <property type="match status" value="1"/>
</dbReference>
<name>A0A316U1T4_9BASI</name>